<evidence type="ECO:0000256" key="6">
    <source>
        <dbReference type="ARBA" id="ARBA00038076"/>
    </source>
</evidence>
<dbReference type="GO" id="GO:0022857">
    <property type="term" value="F:transmembrane transporter activity"/>
    <property type="evidence" value="ECO:0007669"/>
    <property type="project" value="TreeGrafter"/>
</dbReference>
<reference evidence="10 11" key="1">
    <citation type="submission" date="2016-11" db="EMBL/GenBank/DDBJ databases">
        <authorList>
            <person name="Jaros S."/>
            <person name="Januszkiewicz K."/>
            <person name="Wedrychowicz H."/>
        </authorList>
    </citation>
    <scope>NUCLEOTIDE SEQUENCE [LARGE SCALE GENOMIC DNA]</scope>
    <source>
        <strain evidence="10 11">DSM 26910</strain>
    </source>
</reference>
<evidence type="ECO:0000256" key="4">
    <source>
        <dbReference type="ARBA" id="ARBA00022989"/>
    </source>
</evidence>
<evidence type="ECO:0000259" key="9">
    <source>
        <dbReference type="Pfam" id="PF12704"/>
    </source>
</evidence>
<organism evidence="10 11">
    <name type="scientific">Mariniphaga anaerophila</name>
    <dbReference type="NCBI Taxonomy" id="1484053"/>
    <lineage>
        <taxon>Bacteria</taxon>
        <taxon>Pseudomonadati</taxon>
        <taxon>Bacteroidota</taxon>
        <taxon>Bacteroidia</taxon>
        <taxon>Marinilabiliales</taxon>
        <taxon>Prolixibacteraceae</taxon>
        <taxon>Mariniphaga</taxon>
    </lineage>
</organism>
<evidence type="ECO:0000313" key="11">
    <source>
        <dbReference type="Proteomes" id="UP000184164"/>
    </source>
</evidence>
<accession>A0A1M4Z097</accession>
<dbReference type="Proteomes" id="UP000184164">
    <property type="component" value="Unassembled WGS sequence"/>
</dbReference>
<comment type="similarity">
    <text evidence="6">Belongs to the ABC-4 integral membrane protein family.</text>
</comment>
<dbReference type="InterPro" id="IPR003838">
    <property type="entry name" value="ABC3_permease_C"/>
</dbReference>
<comment type="subcellular location">
    <subcellularLocation>
        <location evidence="1">Cell membrane</location>
        <topology evidence="1">Multi-pass membrane protein</topology>
    </subcellularLocation>
</comment>
<dbReference type="PANTHER" id="PTHR30572">
    <property type="entry name" value="MEMBRANE COMPONENT OF TRANSPORTER-RELATED"/>
    <property type="match status" value="1"/>
</dbReference>
<evidence type="ECO:0000313" key="10">
    <source>
        <dbReference type="EMBL" id="SHF11503.1"/>
    </source>
</evidence>
<keyword evidence="2" id="KW-1003">Cell membrane</keyword>
<feature type="transmembrane region" description="Helical" evidence="7">
    <location>
        <begin position="288"/>
        <end position="313"/>
    </location>
</feature>
<gene>
    <name evidence="10" type="ORF">SAMN05444274_103536</name>
</gene>
<evidence type="ECO:0000259" key="8">
    <source>
        <dbReference type="Pfam" id="PF02687"/>
    </source>
</evidence>
<dbReference type="Pfam" id="PF02687">
    <property type="entry name" value="FtsX"/>
    <property type="match status" value="1"/>
</dbReference>
<dbReference type="RefSeq" id="WP_073000802.1">
    <property type="nucleotide sequence ID" value="NZ_FQUM01000003.1"/>
</dbReference>
<evidence type="ECO:0000256" key="7">
    <source>
        <dbReference type="SAM" id="Phobius"/>
    </source>
</evidence>
<evidence type="ECO:0000256" key="2">
    <source>
        <dbReference type="ARBA" id="ARBA00022475"/>
    </source>
</evidence>
<dbReference type="STRING" id="1484053.SAMN05444274_103536"/>
<dbReference type="GO" id="GO:0005886">
    <property type="term" value="C:plasma membrane"/>
    <property type="evidence" value="ECO:0007669"/>
    <property type="project" value="UniProtKB-SubCell"/>
</dbReference>
<keyword evidence="4 7" id="KW-1133">Transmembrane helix</keyword>
<feature type="transmembrane region" description="Helical" evidence="7">
    <location>
        <begin position="333"/>
        <end position="361"/>
    </location>
</feature>
<dbReference type="PANTHER" id="PTHR30572:SF4">
    <property type="entry name" value="ABC TRANSPORTER PERMEASE YTRF"/>
    <property type="match status" value="1"/>
</dbReference>
<dbReference type="InterPro" id="IPR050250">
    <property type="entry name" value="Macrolide_Exporter_MacB"/>
</dbReference>
<feature type="transmembrane region" description="Helical" evidence="7">
    <location>
        <begin position="21"/>
        <end position="41"/>
    </location>
</feature>
<feature type="transmembrane region" description="Helical" evidence="7">
    <location>
        <begin position="381"/>
        <end position="403"/>
    </location>
</feature>
<keyword evidence="3 7" id="KW-0812">Transmembrane</keyword>
<evidence type="ECO:0000256" key="5">
    <source>
        <dbReference type="ARBA" id="ARBA00023136"/>
    </source>
</evidence>
<dbReference type="AlphaFoldDB" id="A0A1M4Z097"/>
<evidence type="ECO:0000256" key="1">
    <source>
        <dbReference type="ARBA" id="ARBA00004651"/>
    </source>
</evidence>
<dbReference type="InterPro" id="IPR025857">
    <property type="entry name" value="MacB_PCD"/>
</dbReference>
<proteinExistence type="inferred from homology"/>
<keyword evidence="5 7" id="KW-0472">Membrane</keyword>
<evidence type="ECO:0000256" key="3">
    <source>
        <dbReference type="ARBA" id="ARBA00022692"/>
    </source>
</evidence>
<dbReference type="EMBL" id="FQUM01000003">
    <property type="protein sequence ID" value="SHF11503.1"/>
    <property type="molecule type" value="Genomic_DNA"/>
</dbReference>
<sequence length="421" mass="47359">MFDLDLWKEIIDALKKNRMRSFMTAFGVFWGIFMLIIMSGAGRALENGVMEGIKAFATNSAFFWTERTSKPYEGFQRGRRWDYKNADIQYIRTNLNDVEYLSPRLFGPSSRGGDNTIRGIKTGAFNIYGDYPDYFKIDPWTPVKGRLLNEIDIRQNRKVCIIGERVAEVMFDKGENPIGEYLKINGVYFQVVGVVNPETRINIGGGQKNEAIMIPFSTMQRTYNMGDVVHFFSVTSKPGVPVSKVETRLKELLKSRHHIAPDDLQAIGSFNIETEWKKFNSLFNGIQILTWIVGIGTLLAGIIGVSNIMMVIIKERTQEIGIQRAIGATPGKVMLHIVMESVFLTILAGYIGLALGVGLLELVSMVLDSSTEEMFFRHPEISFKMAVSALSVLIFAGIFAGMIPARRAIRIKPIDALREEK</sequence>
<feature type="domain" description="ABC3 transporter permease C-terminal" evidence="8">
    <location>
        <begin position="292"/>
        <end position="413"/>
    </location>
</feature>
<name>A0A1M4Z097_9BACT</name>
<dbReference type="OrthoDB" id="9770036at2"/>
<protein>
    <submittedName>
        <fullName evidence="10">Putative ABC transport system permease protein</fullName>
    </submittedName>
</protein>
<feature type="domain" description="MacB-like periplasmic core" evidence="9">
    <location>
        <begin position="21"/>
        <end position="251"/>
    </location>
</feature>
<dbReference type="Pfam" id="PF12704">
    <property type="entry name" value="MacB_PCD"/>
    <property type="match status" value="1"/>
</dbReference>
<keyword evidence="11" id="KW-1185">Reference proteome</keyword>